<organism evidence="1 2">
    <name type="scientific">Grifola frondosa</name>
    <name type="common">Maitake</name>
    <name type="synonym">Polyporus frondosus</name>
    <dbReference type="NCBI Taxonomy" id="5627"/>
    <lineage>
        <taxon>Eukaryota</taxon>
        <taxon>Fungi</taxon>
        <taxon>Dikarya</taxon>
        <taxon>Basidiomycota</taxon>
        <taxon>Agaricomycotina</taxon>
        <taxon>Agaricomycetes</taxon>
        <taxon>Polyporales</taxon>
        <taxon>Grifolaceae</taxon>
        <taxon>Grifola</taxon>
    </lineage>
</organism>
<gene>
    <name evidence="1" type="ORF">A0H81_12712</name>
</gene>
<evidence type="ECO:0000313" key="2">
    <source>
        <dbReference type="Proteomes" id="UP000092993"/>
    </source>
</evidence>
<dbReference type="EMBL" id="LUGG01000024">
    <property type="protein sequence ID" value="OBZ67384.1"/>
    <property type="molecule type" value="Genomic_DNA"/>
</dbReference>
<keyword evidence="2" id="KW-1185">Reference proteome</keyword>
<accession>A0A1C7LX45</accession>
<dbReference type="OrthoDB" id="2803957at2759"/>
<dbReference type="InterPro" id="IPR046521">
    <property type="entry name" value="DUF6698"/>
</dbReference>
<sequence>MKTIPHSLAPLQSPSPLPATSKILQADMYDMIMKVIKDAKSSSFKWAVNNIKEFKHYSSRQCCDYIDNFKGFLAQVLAFKKLLSSLEQDIWIPMLILHAQMISQHCDVTLSDEMEIQHFNVEDHNKIHFGRMSRPDFDENPEMRITNDEDHIDEELCRGDLLVQCYQHVFTGRCTELATLGMPHGARCKGITAMNMMDRVTPQSIAYVAILVHFALSTQSEWSVIDNQFSLKALYYTTLNSFQNADWTAETLRWWNYTVFGITGDASGNESNADSNWPLVHMTAVTRLHIQQNVYCEAKDTEVASAEDANVARMRML</sequence>
<dbReference type="AlphaFoldDB" id="A0A1C7LX45"/>
<reference evidence="1 2" key="1">
    <citation type="submission" date="2016-03" db="EMBL/GenBank/DDBJ databases">
        <title>Whole genome sequencing of Grifola frondosa 9006-11.</title>
        <authorList>
            <person name="Min B."/>
            <person name="Park H."/>
            <person name="Kim J.-G."/>
            <person name="Cho H."/>
            <person name="Oh Y.-L."/>
            <person name="Kong W.-S."/>
            <person name="Choi I.-G."/>
        </authorList>
    </citation>
    <scope>NUCLEOTIDE SEQUENCE [LARGE SCALE GENOMIC DNA]</scope>
    <source>
        <strain evidence="1 2">9006-11</strain>
    </source>
</reference>
<dbReference type="Proteomes" id="UP000092993">
    <property type="component" value="Unassembled WGS sequence"/>
</dbReference>
<dbReference type="STRING" id="5627.A0A1C7LX45"/>
<comment type="caution">
    <text evidence="1">The sequence shown here is derived from an EMBL/GenBank/DDBJ whole genome shotgun (WGS) entry which is preliminary data.</text>
</comment>
<dbReference type="Pfam" id="PF20414">
    <property type="entry name" value="DUF6698"/>
    <property type="match status" value="1"/>
</dbReference>
<proteinExistence type="predicted"/>
<name>A0A1C7LX45_GRIFR</name>
<evidence type="ECO:0000313" key="1">
    <source>
        <dbReference type="EMBL" id="OBZ67384.1"/>
    </source>
</evidence>
<protein>
    <submittedName>
        <fullName evidence="1">Uncharacterized protein</fullName>
    </submittedName>
</protein>